<feature type="domain" description="ABC3 transporter permease C-terminal" evidence="8">
    <location>
        <begin position="654"/>
        <end position="771"/>
    </location>
</feature>
<keyword evidence="3" id="KW-1003">Cell membrane</keyword>
<evidence type="ECO:0000256" key="5">
    <source>
        <dbReference type="ARBA" id="ARBA00022989"/>
    </source>
</evidence>
<proteinExistence type="inferred from homology"/>
<evidence type="ECO:0000313" key="9">
    <source>
        <dbReference type="EMBL" id="EHL09954.1"/>
    </source>
</evidence>
<reference evidence="9 10" key="1">
    <citation type="submission" date="2011-08" db="EMBL/GenBank/DDBJ databases">
        <title>The Genome Sequence of Eubacteriaceae bacterium ACC19a.</title>
        <authorList>
            <consortium name="The Broad Institute Genome Sequencing Platform"/>
            <person name="Earl A."/>
            <person name="Ward D."/>
            <person name="Feldgarden M."/>
            <person name="Gevers D."/>
            <person name="Sizova M."/>
            <person name="Hazen A."/>
            <person name="Epstein S."/>
            <person name="Young S.K."/>
            <person name="Zeng Q."/>
            <person name="Gargeya S."/>
            <person name="Fitzgerald M."/>
            <person name="Haas B."/>
            <person name="Abouelleil A."/>
            <person name="Alvarado L."/>
            <person name="Arachchi H.M."/>
            <person name="Berlin A."/>
            <person name="Brown A."/>
            <person name="Chapman S.B."/>
            <person name="Chen Z."/>
            <person name="Dunbar C."/>
            <person name="Freedman E."/>
            <person name="Gearin G."/>
            <person name="Gellesch M."/>
            <person name="Goldberg J."/>
            <person name="Griggs A."/>
            <person name="Gujja S."/>
            <person name="Heiman D."/>
            <person name="Howarth C."/>
            <person name="Larson L."/>
            <person name="Lui A."/>
            <person name="MacDonald P.J.P."/>
            <person name="Montmayeur A."/>
            <person name="Murphy C."/>
            <person name="Neiman D."/>
            <person name="Pearson M."/>
            <person name="Priest M."/>
            <person name="Roberts A."/>
            <person name="Saif S."/>
            <person name="Shea T."/>
            <person name="Shenoy N."/>
            <person name="Sisk P."/>
            <person name="Stolte C."/>
            <person name="Sykes S."/>
            <person name="Wortman J."/>
            <person name="Nusbaum C."/>
            <person name="Birren B."/>
        </authorList>
    </citation>
    <scope>NUCLEOTIDE SEQUENCE [LARGE SCALE GENOMIC DNA]</scope>
    <source>
        <strain evidence="9 10">ACC19a</strain>
    </source>
</reference>
<feature type="transmembrane region" description="Helical" evidence="7">
    <location>
        <begin position="651"/>
        <end position="675"/>
    </location>
</feature>
<evidence type="ECO:0000256" key="4">
    <source>
        <dbReference type="ARBA" id="ARBA00022692"/>
    </source>
</evidence>
<feature type="transmembrane region" description="Helical" evidence="7">
    <location>
        <begin position="306"/>
        <end position="331"/>
    </location>
</feature>
<feature type="transmembrane region" description="Helical" evidence="7">
    <location>
        <begin position="744"/>
        <end position="763"/>
    </location>
</feature>
<evidence type="ECO:0000256" key="3">
    <source>
        <dbReference type="ARBA" id="ARBA00022475"/>
    </source>
</evidence>
<dbReference type="Proteomes" id="UP000006437">
    <property type="component" value="Unassembled WGS sequence"/>
</dbReference>
<dbReference type="PANTHER" id="PTHR30489:SF0">
    <property type="entry name" value="LIPOPROTEIN-RELEASING SYSTEM TRANSMEMBRANE PROTEIN LOLE"/>
    <property type="match status" value="1"/>
</dbReference>
<dbReference type="GO" id="GO:0044874">
    <property type="term" value="P:lipoprotein localization to outer membrane"/>
    <property type="evidence" value="ECO:0007669"/>
    <property type="project" value="TreeGrafter"/>
</dbReference>
<keyword evidence="4 7" id="KW-0812">Transmembrane</keyword>
<feature type="domain" description="ABC3 transporter permease C-terminal" evidence="8">
    <location>
        <begin position="259"/>
        <end position="378"/>
    </location>
</feature>
<feature type="transmembrane region" description="Helical" evidence="7">
    <location>
        <begin position="425"/>
        <end position="445"/>
    </location>
</feature>
<keyword evidence="6 7" id="KW-0472">Membrane</keyword>
<evidence type="ECO:0000259" key="8">
    <source>
        <dbReference type="Pfam" id="PF02687"/>
    </source>
</evidence>
<dbReference type="HOGENOM" id="CLU_005531_2_0_9"/>
<dbReference type="EMBL" id="AFZE01000058">
    <property type="protein sequence ID" value="EHL09954.1"/>
    <property type="molecule type" value="Genomic_DNA"/>
</dbReference>
<accession>G9X3I9</accession>
<feature type="transmembrane region" description="Helical" evidence="7">
    <location>
        <begin position="20"/>
        <end position="39"/>
    </location>
</feature>
<evidence type="ECO:0000256" key="7">
    <source>
        <dbReference type="SAM" id="Phobius"/>
    </source>
</evidence>
<evidence type="ECO:0000256" key="2">
    <source>
        <dbReference type="ARBA" id="ARBA00005236"/>
    </source>
</evidence>
<feature type="transmembrane region" description="Helical" evidence="7">
    <location>
        <begin position="695"/>
        <end position="724"/>
    </location>
</feature>
<evidence type="ECO:0000256" key="1">
    <source>
        <dbReference type="ARBA" id="ARBA00004651"/>
    </source>
</evidence>
<dbReference type="Pfam" id="PF02687">
    <property type="entry name" value="FtsX"/>
    <property type="match status" value="2"/>
</dbReference>
<gene>
    <name evidence="9" type="ORF">HMPREF9629_00946</name>
</gene>
<dbReference type="InterPro" id="IPR051447">
    <property type="entry name" value="Lipoprotein-release_system"/>
</dbReference>
<organism evidence="9 10">
    <name type="scientific">Peptoanaerobacter stomatis</name>
    <dbReference type="NCBI Taxonomy" id="796937"/>
    <lineage>
        <taxon>Bacteria</taxon>
        <taxon>Bacillati</taxon>
        <taxon>Bacillota</taxon>
        <taxon>Clostridia</taxon>
        <taxon>Peptostreptococcales</taxon>
        <taxon>Filifactoraceae</taxon>
        <taxon>Peptoanaerobacter</taxon>
    </lineage>
</organism>
<name>G9X3I9_9FIRM</name>
<dbReference type="RefSeq" id="WP_009525181.1">
    <property type="nucleotide sequence ID" value="NZ_JH414550.1"/>
</dbReference>
<feature type="transmembrane region" description="Helical" evidence="7">
    <location>
        <begin position="351"/>
        <end position="375"/>
    </location>
</feature>
<dbReference type="BioCyc" id="EBAC796937-HMP:GMGH-948-MONOMER"/>
<dbReference type="PATRIC" id="fig|796937.3.peg.2184"/>
<evidence type="ECO:0000256" key="6">
    <source>
        <dbReference type="ARBA" id="ARBA00023136"/>
    </source>
</evidence>
<dbReference type="AlphaFoldDB" id="G9X3I9"/>
<comment type="subcellular location">
    <subcellularLocation>
        <location evidence="1">Cell membrane</location>
        <topology evidence="1">Multi-pass membrane protein</topology>
    </subcellularLocation>
</comment>
<comment type="similarity">
    <text evidence="2">Belongs to the ABC-4 integral membrane protein family. LolC/E subfamily.</text>
</comment>
<keyword evidence="5 7" id="KW-1133">Transmembrane helix</keyword>
<feature type="transmembrane region" description="Helical" evidence="7">
    <location>
        <begin position="255"/>
        <end position="276"/>
    </location>
</feature>
<dbReference type="PANTHER" id="PTHR30489">
    <property type="entry name" value="LIPOPROTEIN-RELEASING SYSTEM TRANSMEMBRANE PROTEIN LOLE"/>
    <property type="match status" value="1"/>
</dbReference>
<comment type="caution">
    <text evidence="9">The sequence shown here is derived from an EMBL/GenBank/DDBJ whole genome shotgun (WGS) entry which is preliminary data.</text>
</comment>
<protein>
    <recommendedName>
        <fullName evidence="8">ABC3 transporter permease C-terminal domain-containing protein</fullName>
    </recommendedName>
</protein>
<dbReference type="GO" id="GO:0098797">
    <property type="term" value="C:plasma membrane protein complex"/>
    <property type="evidence" value="ECO:0007669"/>
    <property type="project" value="TreeGrafter"/>
</dbReference>
<sequence length="780" mass="87703">MTINKKLFRDLLEHKGANIAAIIVIAIGIMMYSGAAISMDTLIYSKENFYEKANFPNAYAKLISVNEKVIYPLEEIKGVKKVELRLIQDVKIPDTSKTIRLISQTDSIGKYIIKQGRKPVQNNYEILPDSMFAKANGYKIGDKIEVISSGRKKELTVCGISSSAENIYSLKDISQLMPNPEKFGVAFIDITSLQNLTGKKYFNEIIFEFEKGVEFEDVKNEIEKELQSYGLISLYSMKDQSSNSMIEGEIEEQKAMMITMPIIFLSVSVLVMSIMIKRIIQQQRGQIGILKAFGYSDFEVGLHYSLYCMILGTLGAVIGSFMGITFADLMLDLYKEMFNMDFVNNSSFFNYFIVGILISCAFSIFAGVSSSLNAVKIAPSEAMRQEVPQGGKKVLLEYLPFFDVIFNSRGKMSIRNIFRNGKRSFFIVIGLALAFSISIMPWTMLSIMKEMVFDRYEYVEKYDAKIFLSDISSKKEVENALNSFENIIYKQALAEIPSTVTHKGVSQDVAIVGLPKDSKLYTIVDDKKRPIQIQGGIMLSEKLAEKLGADIGDEINIKSPYAKYKKDKIFLKVTKIVEQGVGMNGYMDIEQLSKKLGYDTICNSILIDVKSPEDIETIRDKYQNSEKVISVQSKTETINQLNKRMNSMYSVMYFMAIIASAMTFAIVYNTFVVVLMERKREMSTLMVLGMKEKDVLSIISLEQWITSIVGMILGIPLAQALIIFMSKELTTDSFTMPTDMKSGAIILAVILMIVSIIAAQVLASRKVNTIDIVEVLKSGE</sequence>
<dbReference type="InterPro" id="IPR003838">
    <property type="entry name" value="ABC3_permease_C"/>
</dbReference>
<evidence type="ECO:0000313" key="10">
    <source>
        <dbReference type="Proteomes" id="UP000006437"/>
    </source>
</evidence>